<evidence type="ECO:0000259" key="1">
    <source>
        <dbReference type="PROSITE" id="PS50879"/>
    </source>
</evidence>
<accession>A0AAD6HV17</accession>
<protein>
    <recommendedName>
        <fullName evidence="1">RNase H type-1 domain-containing protein</fullName>
    </recommendedName>
</protein>
<dbReference type="SUPFAM" id="SSF53098">
    <property type="entry name" value="Ribonuclease H-like"/>
    <property type="match status" value="1"/>
</dbReference>
<reference evidence="2" key="2">
    <citation type="submission" date="2023-01" db="EMBL/GenBank/DDBJ databases">
        <authorList>
            <person name="Petersen C."/>
        </authorList>
    </citation>
    <scope>NUCLEOTIDE SEQUENCE</scope>
    <source>
        <strain evidence="2">IBT 17514</strain>
    </source>
</reference>
<dbReference type="AlphaFoldDB" id="A0AAD6HV17"/>
<dbReference type="Proteomes" id="UP001215712">
    <property type="component" value="Unassembled WGS sequence"/>
</dbReference>
<evidence type="ECO:0000313" key="2">
    <source>
        <dbReference type="EMBL" id="KAJ5738764.1"/>
    </source>
</evidence>
<reference evidence="2" key="1">
    <citation type="journal article" date="2023" name="IMA Fungus">
        <title>Comparative genomic study of the Penicillium genus elucidates a diverse pangenome and 15 lateral gene transfer events.</title>
        <authorList>
            <person name="Petersen C."/>
            <person name="Sorensen T."/>
            <person name="Nielsen M.R."/>
            <person name="Sondergaard T.E."/>
            <person name="Sorensen J.L."/>
            <person name="Fitzpatrick D.A."/>
            <person name="Frisvad J.C."/>
            <person name="Nielsen K.L."/>
        </authorList>
    </citation>
    <scope>NUCLEOTIDE SEQUENCE</scope>
    <source>
        <strain evidence="2">IBT 17514</strain>
    </source>
</reference>
<dbReference type="Gene3D" id="3.30.420.10">
    <property type="entry name" value="Ribonuclease H-like superfamily/Ribonuclease H"/>
    <property type="match status" value="1"/>
</dbReference>
<dbReference type="PROSITE" id="PS50879">
    <property type="entry name" value="RNASE_H_1"/>
    <property type="match status" value="1"/>
</dbReference>
<feature type="domain" description="RNase H type-1" evidence="1">
    <location>
        <begin position="61"/>
        <end position="237"/>
    </location>
</feature>
<proteinExistence type="predicted"/>
<dbReference type="InterPro" id="IPR036397">
    <property type="entry name" value="RNaseH_sf"/>
</dbReference>
<sequence length="253" mass="28719">MIQERRVSLELLDGPSPLNVHPKKFVPPHEEEAPQYLFPATLINPHLGDPHRRHRFIHRDDDKCMLIYTDGVSLDDEAVPLAGCSFVFKDNAQTAQNLGEYGSTDPDYRNYCCFALEKEGPTGEIKHTRDADRAKLRAIIGALQFKTWATEGFKKVIIATDSPYLVECITTRVHAWAQEDWFTSGGDLVKDYDLWILLTTGLEKARLPEKGGLEVEFWHIPAVWNREARSLARFAAEDNQVQTKFTPLVGLNV</sequence>
<keyword evidence="3" id="KW-1185">Reference proteome</keyword>
<dbReference type="InterPro" id="IPR012337">
    <property type="entry name" value="RNaseH-like_sf"/>
</dbReference>
<gene>
    <name evidence="2" type="ORF">N7493_001919</name>
</gene>
<dbReference type="InterPro" id="IPR002156">
    <property type="entry name" value="RNaseH_domain"/>
</dbReference>
<dbReference type="Pfam" id="PF00075">
    <property type="entry name" value="RNase_H"/>
    <property type="match status" value="1"/>
</dbReference>
<dbReference type="GO" id="GO:0003676">
    <property type="term" value="F:nucleic acid binding"/>
    <property type="evidence" value="ECO:0007669"/>
    <property type="project" value="InterPro"/>
</dbReference>
<comment type="caution">
    <text evidence="2">The sequence shown here is derived from an EMBL/GenBank/DDBJ whole genome shotgun (WGS) entry which is preliminary data.</text>
</comment>
<organism evidence="2 3">
    <name type="scientific">Penicillium malachiteum</name>
    <dbReference type="NCBI Taxonomy" id="1324776"/>
    <lineage>
        <taxon>Eukaryota</taxon>
        <taxon>Fungi</taxon>
        <taxon>Dikarya</taxon>
        <taxon>Ascomycota</taxon>
        <taxon>Pezizomycotina</taxon>
        <taxon>Eurotiomycetes</taxon>
        <taxon>Eurotiomycetidae</taxon>
        <taxon>Eurotiales</taxon>
        <taxon>Aspergillaceae</taxon>
        <taxon>Penicillium</taxon>
    </lineage>
</organism>
<dbReference type="GO" id="GO:0004523">
    <property type="term" value="F:RNA-DNA hybrid ribonuclease activity"/>
    <property type="evidence" value="ECO:0007669"/>
    <property type="project" value="InterPro"/>
</dbReference>
<name>A0AAD6HV17_9EURO</name>
<evidence type="ECO:0000313" key="3">
    <source>
        <dbReference type="Proteomes" id="UP001215712"/>
    </source>
</evidence>
<dbReference type="EMBL" id="JAQJAN010000002">
    <property type="protein sequence ID" value="KAJ5738764.1"/>
    <property type="molecule type" value="Genomic_DNA"/>
</dbReference>